<dbReference type="Proteomes" id="UP000697127">
    <property type="component" value="Unassembled WGS sequence"/>
</dbReference>
<gene>
    <name evidence="3" type="primary">LUC7</name>
    <name evidence="3" type="ORF">C6P40_000899</name>
</gene>
<evidence type="ECO:0000256" key="2">
    <source>
        <dbReference type="SAM" id="Coils"/>
    </source>
</evidence>
<accession>A0A9P7BGA0</accession>
<dbReference type="EMBL" id="PUHW01000147">
    <property type="protein sequence ID" value="KAG0688489.1"/>
    <property type="molecule type" value="Genomic_DNA"/>
</dbReference>
<comment type="caution">
    <text evidence="3">The sequence shown here is derived from an EMBL/GenBank/DDBJ whole genome shotgun (WGS) entry which is preliminary data.</text>
</comment>
<dbReference type="GO" id="GO:0003729">
    <property type="term" value="F:mRNA binding"/>
    <property type="evidence" value="ECO:0007669"/>
    <property type="project" value="InterPro"/>
</dbReference>
<feature type="coiled-coil region" evidence="2">
    <location>
        <begin position="150"/>
        <end position="177"/>
    </location>
</feature>
<keyword evidence="2" id="KW-0175">Coiled coil</keyword>
<dbReference type="PANTHER" id="PTHR12375">
    <property type="entry name" value="RNA-BINDING PROTEIN LUC7-RELATED"/>
    <property type="match status" value="1"/>
</dbReference>
<protein>
    <submittedName>
        <fullName evidence="3">Splicing factor</fullName>
    </submittedName>
</protein>
<dbReference type="GO" id="GO:0006376">
    <property type="term" value="P:mRNA splice site recognition"/>
    <property type="evidence" value="ECO:0007669"/>
    <property type="project" value="InterPro"/>
</dbReference>
<reference evidence="3" key="1">
    <citation type="submission" date="2020-11" db="EMBL/GenBank/DDBJ databases">
        <title>Kefir isolates.</title>
        <authorList>
            <person name="Marcisauskas S."/>
            <person name="Kim Y."/>
            <person name="Blasche S."/>
        </authorList>
    </citation>
    <scope>NUCLEOTIDE SEQUENCE</scope>
    <source>
        <strain evidence="3">Olga-1</strain>
    </source>
</reference>
<dbReference type="GO" id="GO:0005685">
    <property type="term" value="C:U1 snRNP"/>
    <property type="evidence" value="ECO:0007669"/>
    <property type="project" value="InterPro"/>
</dbReference>
<dbReference type="AlphaFoldDB" id="A0A9P7BGA0"/>
<sequence>MPAISSTILSDRNEQRKLVENLLGKGTLDRLPDNFDPRNTKKSNKINKNDELIDISMLESSKICKSFIVGKCPYDMLDNTKENMGKCYKLHIEKYKLIYENAKEKNIPMPRENYELDYMNDLEKFVTECDKRVLIAEERLDYSESDKQLLNDLARHVEKLESTVKVTLEELNVIQEEQHNIIKSIELNEKLFKYISEKDALSDKYSATLERLNTAGQQKLQVCGICGAYMSKVDNDRRLADHFLGKIHIAYAEMRHTLDDLKKKYKR</sequence>
<evidence type="ECO:0000313" key="4">
    <source>
        <dbReference type="Proteomes" id="UP000697127"/>
    </source>
</evidence>
<dbReference type="OrthoDB" id="153872at2759"/>
<comment type="similarity">
    <text evidence="1">Belongs to the Luc7 family.</text>
</comment>
<dbReference type="Pfam" id="PF03194">
    <property type="entry name" value="LUC7"/>
    <property type="match status" value="1"/>
</dbReference>
<evidence type="ECO:0000256" key="1">
    <source>
        <dbReference type="ARBA" id="ARBA00005655"/>
    </source>
</evidence>
<proteinExistence type="inferred from homology"/>
<keyword evidence="4" id="KW-1185">Reference proteome</keyword>
<dbReference type="InterPro" id="IPR004882">
    <property type="entry name" value="Luc7-rel"/>
</dbReference>
<evidence type="ECO:0000313" key="3">
    <source>
        <dbReference type="EMBL" id="KAG0688489.1"/>
    </source>
</evidence>
<organism evidence="3 4">
    <name type="scientific">Pichia californica</name>
    <dbReference type="NCBI Taxonomy" id="460514"/>
    <lineage>
        <taxon>Eukaryota</taxon>
        <taxon>Fungi</taxon>
        <taxon>Dikarya</taxon>
        <taxon>Ascomycota</taxon>
        <taxon>Saccharomycotina</taxon>
        <taxon>Pichiomycetes</taxon>
        <taxon>Pichiales</taxon>
        <taxon>Pichiaceae</taxon>
        <taxon>Pichia</taxon>
    </lineage>
</organism>
<name>A0A9P7BGA0_9ASCO</name>